<keyword evidence="4" id="KW-0804">Transcription</keyword>
<dbReference type="GO" id="GO:0003677">
    <property type="term" value="F:DNA binding"/>
    <property type="evidence" value="ECO:0007669"/>
    <property type="project" value="InterPro"/>
</dbReference>
<dbReference type="InterPro" id="IPR013249">
    <property type="entry name" value="RNA_pol_sigma70_r4_t2"/>
</dbReference>
<dbReference type="NCBIfam" id="TIGR02937">
    <property type="entry name" value="sigma70-ECF"/>
    <property type="match status" value="1"/>
</dbReference>
<dbReference type="InterPro" id="IPR013325">
    <property type="entry name" value="RNA_pol_sigma_r2"/>
</dbReference>
<dbReference type="GO" id="GO:0016987">
    <property type="term" value="F:sigma factor activity"/>
    <property type="evidence" value="ECO:0007669"/>
    <property type="project" value="UniProtKB-KW"/>
</dbReference>
<dbReference type="InterPro" id="IPR013324">
    <property type="entry name" value="RNA_pol_sigma_r3/r4-like"/>
</dbReference>
<evidence type="ECO:0000256" key="1">
    <source>
        <dbReference type="ARBA" id="ARBA00010641"/>
    </source>
</evidence>
<dbReference type="PANTHER" id="PTHR43133:SF46">
    <property type="entry name" value="RNA POLYMERASE SIGMA-70 FACTOR ECF SUBFAMILY"/>
    <property type="match status" value="1"/>
</dbReference>
<dbReference type="EMBL" id="UOEL01000019">
    <property type="protein sequence ID" value="VAW10363.1"/>
    <property type="molecule type" value="Genomic_DNA"/>
</dbReference>
<comment type="similarity">
    <text evidence="1">Belongs to the sigma-70 factor family. ECF subfamily.</text>
</comment>
<accession>A0A3B0T2T5</accession>
<dbReference type="InterPro" id="IPR014284">
    <property type="entry name" value="RNA_pol_sigma-70_dom"/>
</dbReference>
<organism evidence="7">
    <name type="scientific">hydrothermal vent metagenome</name>
    <dbReference type="NCBI Taxonomy" id="652676"/>
    <lineage>
        <taxon>unclassified sequences</taxon>
        <taxon>metagenomes</taxon>
        <taxon>ecological metagenomes</taxon>
    </lineage>
</organism>
<dbReference type="Gene3D" id="1.10.1740.10">
    <property type="match status" value="1"/>
</dbReference>
<reference evidence="7" key="1">
    <citation type="submission" date="2018-06" db="EMBL/GenBank/DDBJ databases">
        <authorList>
            <person name="Zhirakovskaya E."/>
        </authorList>
    </citation>
    <scope>NUCLEOTIDE SEQUENCE</scope>
</reference>
<dbReference type="Pfam" id="PF04542">
    <property type="entry name" value="Sigma70_r2"/>
    <property type="match status" value="1"/>
</dbReference>
<dbReference type="GO" id="GO:0006352">
    <property type="term" value="P:DNA-templated transcription initiation"/>
    <property type="evidence" value="ECO:0007669"/>
    <property type="project" value="InterPro"/>
</dbReference>
<dbReference type="Pfam" id="PF08281">
    <property type="entry name" value="Sigma70_r4_2"/>
    <property type="match status" value="1"/>
</dbReference>
<protein>
    <submittedName>
        <fullName evidence="7">RNA polymerase ECF-type sigma factor</fullName>
    </submittedName>
</protein>
<dbReference type="InterPro" id="IPR014327">
    <property type="entry name" value="RNA_pol_sigma70_bacteroid"/>
</dbReference>
<proteinExistence type="inferred from homology"/>
<dbReference type="SUPFAM" id="SSF88659">
    <property type="entry name" value="Sigma3 and sigma4 domains of RNA polymerase sigma factors"/>
    <property type="match status" value="1"/>
</dbReference>
<evidence type="ECO:0000259" key="5">
    <source>
        <dbReference type="Pfam" id="PF04542"/>
    </source>
</evidence>
<dbReference type="InterPro" id="IPR007627">
    <property type="entry name" value="RNA_pol_sigma70_r2"/>
</dbReference>
<sequence length="199" mass="23438">MDFGKDSFLAQQLSLGNDKAYDFLMESFYQSLCTYAYTLTNDHSKAEDTVQNVFVEVWVNRKNINPNFSIKSYLYKSVYNEFIDQYRKDKPVVYLEKKYLEAVDLVVEDERANLDELIKLVDREINNLPSKCKRIFLLNKKDGLTHTEISEYLDISIKTVEGHMTRAFKILRRKLGARVKAIFFLLFDFKARINTLDLK</sequence>
<evidence type="ECO:0000256" key="4">
    <source>
        <dbReference type="ARBA" id="ARBA00023163"/>
    </source>
</evidence>
<evidence type="ECO:0000256" key="3">
    <source>
        <dbReference type="ARBA" id="ARBA00023082"/>
    </source>
</evidence>
<dbReference type="NCBIfam" id="TIGR02985">
    <property type="entry name" value="Sig70_bacteroi1"/>
    <property type="match status" value="1"/>
</dbReference>
<keyword evidence="2" id="KW-0805">Transcription regulation</keyword>
<evidence type="ECO:0000256" key="2">
    <source>
        <dbReference type="ARBA" id="ARBA00023015"/>
    </source>
</evidence>
<name>A0A3B0T2T5_9ZZZZ</name>
<gene>
    <name evidence="7" type="ORF">MNBD_BACTEROID03-1044</name>
</gene>
<feature type="domain" description="RNA polymerase sigma-70 region 2" evidence="5">
    <location>
        <begin position="24"/>
        <end position="90"/>
    </location>
</feature>
<dbReference type="PANTHER" id="PTHR43133">
    <property type="entry name" value="RNA POLYMERASE ECF-TYPE SIGMA FACTO"/>
    <property type="match status" value="1"/>
</dbReference>
<dbReference type="AlphaFoldDB" id="A0A3B0T2T5"/>
<keyword evidence="3" id="KW-0731">Sigma factor</keyword>
<evidence type="ECO:0000313" key="7">
    <source>
        <dbReference type="EMBL" id="VAW10363.1"/>
    </source>
</evidence>
<dbReference type="Gene3D" id="1.10.10.10">
    <property type="entry name" value="Winged helix-like DNA-binding domain superfamily/Winged helix DNA-binding domain"/>
    <property type="match status" value="1"/>
</dbReference>
<evidence type="ECO:0000259" key="6">
    <source>
        <dbReference type="Pfam" id="PF08281"/>
    </source>
</evidence>
<feature type="domain" description="RNA polymerase sigma factor 70 region 4 type 2" evidence="6">
    <location>
        <begin position="120"/>
        <end position="169"/>
    </location>
</feature>
<dbReference type="SUPFAM" id="SSF88946">
    <property type="entry name" value="Sigma2 domain of RNA polymerase sigma factors"/>
    <property type="match status" value="1"/>
</dbReference>
<dbReference type="InterPro" id="IPR039425">
    <property type="entry name" value="RNA_pol_sigma-70-like"/>
</dbReference>
<dbReference type="InterPro" id="IPR036388">
    <property type="entry name" value="WH-like_DNA-bd_sf"/>
</dbReference>